<keyword evidence="1" id="KW-1133">Transmembrane helix</keyword>
<evidence type="ECO:0000256" key="1">
    <source>
        <dbReference type="SAM" id="Phobius"/>
    </source>
</evidence>
<feature type="transmembrane region" description="Helical" evidence="1">
    <location>
        <begin position="12"/>
        <end position="32"/>
    </location>
</feature>
<name>A0A449I0P7_9BACE</name>
<dbReference type="Proteomes" id="UP000396835">
    <property type="component" value="Unassembled WGS sequence"/>
</dbReference>
<sequence length="67" mass="7760">MKTFFIDLIDLIILSVPLSVFGENILNIFRLIRNKQIKNKKKEAVISTIIAIAALLFSLLLYERNRL</sequence>
<keyword evidence="1" id="KW-0472">Membrane</keyword>
<feature type="transmembrane region" description="Helical" evidence="1">
    <location>
        <begin position="44"/>
        <end position="62"/>
    </location>
</feature>
<reference evidence="2 3" key="1">
    <citation type="submission" date="2019-02" db="EMBL/GenBank/DDBJ databases">
        <authorList>
            <consortium name="Pathogen Informatics"/>
        </authorList>
    </citation>
    <scope>NUCLEOTIDE SEQUENCE [LARGE SCALE GENOMIC DNA]</scope>
    <source>
        <strain evidence="2 3">3012STDY7078512</strain>
    </source>
</reference>
<dbReference type="EMBL" id="CAACYH010000004">
    <property type="protein sequence ID" value="VFB12984.1"/>
    <property type="molecule type" value="Genomic_DNA"/>
</dbReference>
<evidence type="ECO:0000313" key="3">
    <source>
        <dbReference type="Proteomes" id="UP000396835"/>
    </source>
</evidence>
<evidence type="ECO:0000313" key="2">
    <source>
        <dbReference type="EMBL" id="VFB12984.1"/>
    </source>
</evidence>
<organism evidence="2 3">
    <name type="scientific">Prevotella heparinolytica</name>
    <dbReference type="NCBI Taxonomy" id="28113"/>
    <lineage>
        <taxon>Bacteria</taxon>
        <taxon>Pseudomonadati</taxon>
        <taxon>Bacteroidota</taxon>
        <taxon>Bacteroidia</taxon>
        <taxon>Bacteroidales</taxon>
        <taxon>Bacteroidaceae</taxon>
        <taxon>Bacteroides</taxon>
    </lineage>
</organism>
<accession>A0A449I0P7</accession>
<dbReference type="AlphaFoldDB" id="A0A449I0P7"/>
<proteinExistence type="predicted"/>
<keyword evidence="1" id="KW-0812">Transmembrane</keyword>
<gene>
    <name evidence="2" type="ORF">NCTC7812_00500</name>
</gene>
<protein>
    <submittedName>
        <fullName evidence="2">Uncharacterized protein</fullName>
    </submittedName>
</protein>